<dbReference type="Gene3D" id="3.30.420.40">
    <property type="match status" value="3"/>
</dbReference>
<evidence type="ECO:0000256" key="2">
    <source>
        <dbReference type="ARBA" id="ARBA00022490"/>
    </source>
</evidence>
<dbReference type="GO" id="GO:0005737">
    <property type="term" value="C:cytoplasm"/>
    <property type="evidence" value="ECO:0007669"/>
    <property type="project" value="UniProtKB-SubCell"/>
</dbReference>
<evidence type="ECO:0008006" key="8">
    <source>
        <dbReference type="Google" id="ProtNLM"/>
    </source>
</evidence>
<evidence type="ECO:0000256" key="4">
    <source>
        <dbReference type="ARBA" id="ARBA00022840"/>
    </source>
</evidence>
<reference evidence="7" key="1">
    <citation type="journal article" date="2015" name="Nature">
        <title>Complex archaea that bridge the gap between prokaryotes and eukaryotes.</title>
        <authorList>
            <person name="Spang A."/>
            <person name="Saw J.H."/>
            <person name="Jorgensen S.L."/>
            <person name="Zaremba-Niedzwiedzka K."/>
            <person name="Martijn J."/>
            <person name="Lind A.E."/>
            <person name="van Eijk R."/>
            <person name="Schleper C."/>
            <person name="Guy L."/>
            <person name="Ettema T.J."/>
        </authorList>
    </citation>
    <scope>NUCLEOTIDE SEQUENCE</scope>
</reference>
<dbReference type="InterPro" id="IPR043129">
    <property type="entry name" value="ATPase_NBD"/>
</dbReference>
<comment type="similarity">
    <text evidence="6">Belongs to the FtsA/MreB family.</text>
</comment>
<dbReference type="PANTHER" id="PTHR42749:SF1">
    <property type="entry name" value="CELL SHAPE-DETERMINING PROTEIN MREB"/>
    <property type="match status" value="1"/>
</dbReference>
<gene>
    <name evidence="7" type="ORF">LCGC14_1738430</name>
</gene>
<dbReference type="SUPFAM" id="SSF53067">
    <property type="entry name" value="Actin-like ATPase domain"/>
    <property type="match status" value="2"/>
</dbReference>
<evidence type="ECO:0000256" key="3">
    <source>
        <dbReference type="ARBA" id="ARBA00022741"/>
    </source>
</evidence>
<dbReference type="GO" id="GO:0000902">
    <property type="term" value="P:cell morphogenesis"/>
    <property type="evidence" value="ECO:0007669"/>
    <property type="project" value="InterPro"/>
</dbReference>
<evidence type="ECO:0000313" key="7">
    <source>
        <dbReference type="EMBL" id="KKM06990.1"/>
    </source>
</evidence>
<dbReference type="HAMAP" id="MF_02207">
    <property type="entry name" value="MreB"/>
    <property type="match status" value="1"/>
</dbReference>
<dbReference type="NCBIfam" id="NF010539">
    <property type="entry name" value="PRK13927.1"/>
    <property type="match status" value="1"/>
</dbReference>
<name>A0A0F9H7H2_9ZZZZ</name>
<dbReference type="AlphaFoldDB" id="A0A0F9H7H2"/>
<dbReference type="GO" id="GO:0005524">
    <property type="term" value="F:ATP binding"/>
    <property type="evidence" value="ECO:0007669"/>
    <property type="project" value="UniProtKB-KW"/>
</dbReference>
<dbReference type="CDD" id="cd10225">
    <property type="entry name" value="ASKHA_NBD_MreB-like"/>
    <property type="match status" value="1"/>
</dbReference>
<keyword evidence="5" id="KW-0133">Cell shape</keyword>
<dbReference type="EMBL" id="LAZR01015870">
    <property type="protein sequence ID" value="KKM06990.1"/>
    <property type="molecule type" value="Genomic_DNA"/>
</dbReference>
<evidence type="ECO:0000256" key="5">
    <source>
        <dbReference type="ARBA" id="ARBA00022960"/>
    </source>
</evidence>
<sequence>MFAEVCLLRQFLDFCFLPYYNEPMFKDIFKLRIWGDSLGIDLGTTNTLIWAKKKGIILNMPSVLALTRKEGKVLGIGKEAKDMLGKAPQNIVVVRPLEDGVIADFDIAQKMVECFISQVQSYRRLIGPRLVIGVPCQATKVEKKAVVDIGTQLGARRVHLVAEPVAAAIGAGLPVSEPVGNMIVDIGGGTSEAAITSLSGVVLSKSIRIAGDEMDRVITQYIREDHNILIGEQMAERVKISIGCVGPPSAKETMKARGKDLVTGFPVEIELNSQELSAVLSPVIDIICNMIEATLEESPPELAADIMKRGVFLAGGGACLKGFDRYISERTHLSVNKTEDPLLSVVKGTGMLLENSDLLSLVEITPDFQ</sequence>
<evidence type="ECO:0000256" key="6">
    <source>
        <dbReference type="ARBA" id="ARBA00023458"/>
    </source>
</evidence>
<keyword evidence="3" id="KW-0547">Nucleotide-binding</keyword>
<evidence type="ECO:0000256" key="1">
    <source>
        <dbReference type="ARBA" id="ARBA00004496"/>
    </source>
</evidence>
<accession>A0A0F9H7H2</accession>
<dbReference type="NCBIfam" id="TIGR00904">
    <property type="entry name" value="mreB"/>
    <property type="match status" value="1"/>
</dbReference>
<dbReference type="InterPro" id="IPR056546">
    <property type="entry name" value="MreB_MamK-like"/>
</dbReference>
<comment type="caution">
    <text evidence="7">The sequence shown here is derived from an EMBL/GenBank/DDBJ whole genome shotgun (WGS) entry which is preliminary data.</text>
</comment>
<comment type="subcellular location">
    <subcellularLocation>
        <location evidence="1">Cytoplasm</location>
    </subcellularLocation>
</comment>
<keyword evidence="2" id="KW-0963">Cytoplasm</keyword>
<dbReference type="InterPro" id="IPR004753">
    <property type="entry name" value="MreB"/>
</dbReference>
<organism evidence="7">
    <name type="scientific">marine sediment metagenome</name>
    <dbReference type="NCBI Taxonomy" id="412755"/>
    <lineage>
        <taxon>unclassified sequences</taxon>
        <taxon>metagenomes</taxon>
        <taxon>ecological metagenomes</taxon>
    </lineage>
</organism>
<dbReference type="PANTHER" id="PTHR42749">
    <property type="entry name" value="CELL SHAPE-DETERMINING PROTEIN MREB"/>
    <property type="match status" value="1"/>
</dbReference>
<dbReference type="Pfam" id="PF06723">
    <property type="entry name" value="MreB_Mbl"/>
    <property type="match status" value="1"/>
</dbReference>
<dbReference type="PRINTS" id="PR01652">
    <property type="entry name" value="SHAPEPROTEIN"/>
</dbReference>
<keyword evidence="4" id="KW-0067">ATP-binding</keyword>
<protein>
    <recommendedName>
        <fullName evidence="8">Cell shape-determining protein MreB</fullName>
    </recommendedName>
</protein>
<dbReference type="GO" id="GO:0008360">
    <property type="term" value="P:regulation of cell shape"/>
    <property type="evidence" value="ECO:0007669"/>
    <property type="project" value="UniProtKB-KW"/>
</dbReference>
<proteinExistence type="inferred from homology"/>